<reference evidence="10" key="2">
    <citation type="submission" date="2023-01" db="EMBL/GenBank/DDBJ databases">
        <title>Draft genome sequence of Paraferrimonas sedimenticola strain NBRC 101628.</title>
        <authorList>
            <person name="Sun Q."/>
            <person name="Mori K."/>
        </authorList>
    </citation>
    <scope>NUCLEOTIDE SEQUENCE</scope>
    <source>
        <strain evidence="10">NBRC 101628</strain>
    </source>
</reference>
<feature type="binding site" evidence="7">
    <location>
        <begin position="301"/>
        <end position="303"/>
    </location>
    <ligand>
        <name>substrate</name>
    </ligand>
</feature>
<feature type="binding site" evidence="7">
    <location>
        <begin position="213"/>
        <end position="214"/>
    </location>
    <ligand>
        <name>substrate</name>
    </ligand>
</feature>
<evidence type="ECO:0000256" key="4">
    <source>
        <dbReference type="ARBA" id="ARBA00023277"/>
    </source>
</evidence>
<keyword evidence="3 5" id="KW-0378">Hydrolase</keyword>
<dbReference type="NCBIfam" id="TIGR00221">
    <property type="entry name" value="nagA"/>
    <property type="match status" value="1"/>
</dbReference>
<feature type="binding site" evidence="8">
    <location>
        <position position="210"/>
    </location>
    <ligand>
        <name>Zn(2+)</name>
        <dbReference type="ChEBI" id="CHEBI:29105"/>
    </ligand>
</feature>
<keyword evidence="11" id="KW-1185">Reference proteome</keyword>
<evidence type="ECO:0000256" key="2">
    <source>
        <dbReference type="ARBA" id="ARBA00022723"/>
    </source>
</evidence>
<sequence length="374" mass="39413">MSMIGLLADRVFNGERWLEETPIFFDDSGVVSLSRVEGVAIERMSGALVPGFIDTQVNGGGGVLFNQAPSVDSLKVMMAAHRRFGTTAMTPTLISDRYDTLCAGADAVAEAIDSQVAGIVGMHFEGPHLAVAKRGVHRADVLRPMSDAEMAQFCRDDLGQVIVTLAPEVVPVSQIKELVAAGVVVSLGHTNADCDTAIKAIEAGAKASTHLFNAMSAFGSREPGVVGASLLTNELIAGIIVDGHHVDYRALQLAYRLKGVDGLMLVTDAMSPVGTDIESFDLQGRTILRQGDRLNAQSGELAGCVLDMASAVRNCVDHMGCALAHALQMASRTPASLLGLSESKGHLQPGADADLLLIDDDLQVKRSWIAGKEA</sequence>
<comment type="cofactor">
    <cofactor evidence="8">
        <name>a divalent metal cation</name>
        <dbReference type="ChEBI" id="CHEBI:60240"/>
    </cofactor>
    <text evidence="8">Binds 1 divalent metal cation per subunit.</text>
</comment>
<dbReference type="InterPro" id="IPR003764">
    <property type="entry name" value="GlcNAc_6-P_deAcase"/>
</dbReference>
<dbReference type="InterPro" id="IPR006680">
    <property type="entry name" value="Amidohydro-rel"/>
</dbReference>
<feature type="domain" description="Amidohydrolase-related" evidence="9">
    <location>
        <begin position="48"/>
        <end position="372"/>
    </location>
</feature>
<gene>
    <name evidence="10" type="primary">nagA</name>
    <name evidence="10" type="ORF">GCM10007895_03760</name>
</gene>
<dbReference type="RefSeq" id="WP_095505900.1">
    <property type="nucleotide sequence ID" value="NZ_BSNC01000001.1"/>
</dbReference>
<evidence type="ECO:0000256" key="1">
    <source>
        <dbReference type="ARBA" id="ARBA00010716"/>
    </source>
</evidence>
<dbReference type="InterPro" id="IPR011059">
    <property type="entry name" value="Metal-dep_hydrolase_composite"/>
</dbReference>
<feature type="binding site" evidence="7">
    <location>
        <position position="245"/>
    </location>
    <ligand>
        <name>substrate</name>
    </ligand>
</feature>
<evidence type="ECO:0000256" key="8">
    <source>
        <dbReference type="PIRSR" id="PIRSR038994-3"/>
    </source>
</evidence>
<keyword evidence="4 5" id="KW-0119">Carbohydrate metabolism</keyword>
<dbReference type="SUPFAM" id="SSF51556">
    <property type="entry name" value="Metallo-dependent hydrolases"/>
    <property type="match status" value="1"/>
</dbReference>
<evidence type="ECO:0000256" key="7">
    <source>
        <dbReference type="PIRSR" id="PIRSR038994-2"/>
    </source>
</evidence>
<dbReference type="InterPro" id="IPR032466">
    <property type="entry name" value="Metal_Hydrolase"/>
</dbReference>
<proteinExistence type="inferred from homology"/>
<dbReference type="Proteomes" id="UP001161422">
    <property type="component" value="Unassembled WGS sequence"/>
</dbReference>
<evidence type="ECO:0000256" key="3">
    <source>
        <dbReference type="ARBA" id="ARBA00022801"/>
    </source>
</evidence>
<comment type="caution">
    <text evidence="10">The sequence shown here is derived from an EMBL/GenBank/DDBJ whole genome shotgun (WGS) entry which is preliminary data.</text>
</comment>
<keyword evidence="2 8" id="KW-0479">Metal-binding</keyword>
<evidence type="ECO:0000313" key="11">
    <source>
        <dbReference type="Proteomes" id="UP001161422"/>
    </source>
</evidence>
<dbReference type="EC" id="3.5.1.25" evidence="5"/>
<dbReference type="GO" id="GO:0006046">
    <property type="term" value="P:N-acetylglucosamine catabolic process"/>
    <property type="evidence" value="ECO:0007669"/>
    <property type="project" value="TreeGrafter"/>
</dbReference>
<feature type="binding site" evidence="8">
    <location>
        <position position="125"/>
    </location>
    <ligand>
        <name>Zn(2+)</name>
        <dbReference type="ChEBI" id="CHEBI:29105"/>
    </ligand>
</feature>
<evidence type="ECO:0000259" key="9">
    <source>
        <dbReference type="Pfam" id="PF01979"/>
    </source>
</evidence>
<dbReference type="PANTHER" id="PTHR11113:SF14">
    <property type="entry name" value="N-ACETYLGLUCOSAMINE-6-PHOSPHATE DEACETYLASE"/>
    <property type="match status" value="1"/>
</dbReference>
<dbReference type="Gene3D" id="2.30.40.10">
    <property type="entry name" value="Urease, subunit C, domain 1"/>
    <property type="match status" value="1"/>
</dbReference>
<dbReference type="PIRSF" id="PIRSF038994">
    <property type="entry name" value="NagA"/>
    <property type="match status" value="1"/>
</dbReference>
<dbReference type="Gene3D" id="3.20.20.140">
    <property type="entry name" value="Metal-dependent hydrolases"/>
    <property type="match status" value="1"/>
</dbReference>
<protein>
    <recommendedName>
        <fullName evidence="5">N-acetylgalactosamine-6-phosphate deacetylase</fullName>
        <ecNumber evidence="5">3.5.1.25</ecNumber>
    </recommendedName>
    <alternativeName>
        <fullName evidence="5">N-acetylglucosamine-6-phosphate deacetylase</fullName>
    </alternativeName>
</protein>
<evidence type="ECO:0000256" key="6">
    <source>
        <dbReference type="PIRSR" id="PIRSR038994-1"/>
    </source>
</evidence>
<dbReference type="GO" id="GO:0046872">
    <property type="term" value="F:metal ion binding"/>
    <property type="evidence" value="ECO:0007669"/>
    <property type="project" value="UniProtKB-KW"/>
</dbReference>
<dbReference type="Pfam" id="PF01979">
    <property type="entry name" value="Amidohydro_1"/>
    <property type="match status" value="1"/>
</dbReference>
<evidence type="ECO:0000313" key="10">
    <source>
        <dbReference type="EMBL" id="GLP95070.1"/>
    </source>
</evidence>
<reference evidence="10" key="1">
    <citation type="journal article" date="2014" name="Int. J. Syst. Evol. Microbiol.">
        <title>Complete genome sequence of Corynebacterium casei LMG S-19264T (=DSM 44701T), isolated from a smear-ripened cheese.</title>
        <authorList>
            <consortium name="US DOE Joint Genome Institute (JGI-PGF)"/>
            <person name="Walter F."/>
            <person name="Albersmeier A."/>
            <person name="Kalinowski J."/>
            <person name="Ruckert C."/>
        </authorList>
    </citation>
    <scope>NUCLEOTIDE SEQUENCE</scope>
    <source>
        <strain evidence="10">NBRC 101628</strain>
    </source>
</reference>
<feature type="binding site" evidence="7">
    <location>
        <position position="136"/>
    </location>
    <ligand>
        <name>substrate</name>
    </ligand>
</feature>
<dbReference type="GO" id="GO:0008448">
    <property type="term" value="F:N-acetylglucosamine-6-phosphate deacetylase activity"/>
    <property type="evidence" value="ECO:0007669"/>
    <property type="project" value="UniProtKB-UniRule"/>
</dbReference>
<feature type="binding site" evidence="8">
    <location>
        <position position="189"/>
    </location>
    <ligand>
        <name>Zn(2+)</name>
        <dbReference type="ChEBI" id="CHEBI:29105"/>
    </ligand>
</feature>
<dbReference type="PANTHER" id="PTHR11113">
    <property type="entry name" value="N-ACETYLGLUCOSAMINE-6-PHOSPHATE DEACETYLASE"/>
    <property type="match status" value="1"/>
</dbReference>
<feature type="binding site" evidence="7">
    <location>
        <position position="221"/>
    </location>
    <ligand>
        <name>substrate</name>
    </ligand>
</feature>
<dbReference type="AlphaFoldDB" id="A0AA37RSC7"/>
<name>A0AA37RSC7_9GAMM</name>
<comment type="similarity">
    <text evidence="1 5">Belongs to the metallo-dependent hydrolases superfamily. NagA family.</text>
</comment>
<dbReference type="SUPFAM" id="SSF51338">
    <property type="entry name" value="Composite domain of metallo-dependent hydrolases"/>
    <property type="match status" value="1"/>
</dbReference>
<organism evidence="10 11">
    <name type="scientific">Paraferrimonas sedimenticola</name>
    <dbReference type="NCBI Taxonomy" id="375674"/>
    <lineage>
        <taxon>Bacteria</taxon>
        <taxon>Pseudomonadati</taxon>
        <taxon>Pseudomonadota</taxon>
        <taxon>Gammaproteobacteria</taxon>
        <taxon>Alteromonadales</taxon>
        <taxon>Ferrimonadaceae</taxon>
        <taxon>Paraferrimonas</taxon>
    </lineage>
</organism>
<comment type="catalytic activity">
    <reaction evidence="5">
        <text>N-acetyl-D-glucosamine 6-phosphate + H2O = D-glucosamine 6-phosphate + acetate</text>
        <dbReference type="Rhea" id="RHEA:22936"/>
        <dbReference type="ChEBI" id="CHEBI:15377"/>
        <dbReference type="ChEBI" id="CHEBI:30089"/>
        <dbReference type="ChEBI" id="CHEBI:57513"/>
        <dbReference type="ChEBI" id="CHEBI:58725"/>
        <dbReference type="EC" id="3.5.1.25"/>
    </reaction>
</comment>
<dbReference type="EMBL" id="BSNC01000001">
    <property type="protein sequence ID" value="GLP95070.1"/>
    <property type="molecule type" value="Genomic_DNA"/>
</dbReference>
<feature type="active site" description="Proton donor/acceptor" evidence="6">
    <location>
        <position position="268"/>
    </location>
</feature>
<accession>A0AA37RSC7</accession>
<evidence type="ECO:0000256" key="5">
    <source>
        <dbReference type="PIRNR" id="PIRNR038994"/>
    </source>
</evidence>